<protein>
    <recommendedName>
        <fullName evidence="3">Esterase</fullName>
    </recommendedName>
</protein>
<dbReference type="PANTHER" id="PTHR35602">
    <property type="entry name" value="ESTERASE YQIA-RELATED"/>
    <property type="match status" value="1"/>
</dbReference>
<dbReference type="OrthoDB" id="9814831at2"/>
<dbReference type="STRING" id="1630136.AS592_04125"/>
<dbReference type="Gene3D" id="3.40.50.1820">
    <property type="entry name" value="alpha/beta hydrolase"/>
    <property type="match status" value="1"/>
</dbReference>
<dbReference type="Pfam" id="PF05728">
    <property type="entry name" value="UPF0227"/>
    <property type="match status" value="1"/>
</dbReference>
<dbReference type="PANTHER" id="PTHR35602:SF3">
    <property type="entry name" value="ESTERASE YQIA"/>
    <property type="match status" value="1"/>
</dbReference>
<proteinExistence type="predicted"/>
<evidence type="ECO:0000313" key="2">
    <source>
        <dbReference type="Proteomes" id="UP000075359"/>
    </source>
</evidence>
<dbReference type="SUPFAM" id="SSF53474">
    <property type="entry name" value="alpha/beta-Hydrolases"/>
    <property type="match status" value="1"/>
</dbReference>
<dbReference type="EMBL" id="LNKT01000072">
    <property type="protein sequence ID" value="KYJ85506.1"/>
    <property type="molecule type" value="Genomic_DNA"/>
</dbReference>
<name>A0A151CDA3_9BACT</name>
<organism evidence="1 2">
    <name type="scientific">Sulfurovum riftiae</name>
    <dbReference type="NCBI Taxonomy" id="1630136"/>
    <lineage>
        <taxon>Bacteria</taxon>
        <taxon>Pseudomonadati</taxon>
        <taxon>Campylobacterota</taxon>
        <taxon>Epsilonproteobacteria</taxon>
        <taxon>Campylobacterales</taxon>
        <taxon>Sulfurovaceae</taxon>
        <taxon>Sulfurovum</taxon>
    </lineage>
</organism>
<dbReference type="Proteomes" id="UP000075359">
    <property type="component" value="Unassembled WGS sequence"/>
</dbReference>
<gene>
    <name evidence="1" type="ORF">AS592_04125</name>
</gene>
<dbReference type="InterPro" id="IPR029058">
    <property type="entry name" value="AB_hydrolase_fold"/>
</dbReference>
<dbReference type="InterPro" id="IPR008886">
    <property type="entry name" value="UPF0227/Esterase_YqiA"/>
</dbReference>
<keyword evidence="2" id="KW-1185">Reference proteome</keyword>
<dbReference type="AlphaFoldDB" id="A0A151CDA3"/>
<reference evidence="1 2" key="1">
    <citation type="submission" date="2015-11" db="EMBL/GenBank/DDBJ databases">
        <title>Draft genome of Sulfurovum riftiae 1812E, a member of the Epsilonproteobacteria isolated from the tube of the deep-sea hydrothermal vent tubewom Riftia pachyptila.</title>
        <authorList>
            <person name="Vetriani C."/>
            <person name="Giovannelli D."/>
        </authorList>
    </citation>
    <scope>NUCLEOTIDE SEQUENCE [LARGE SCALE GENOMIC DNA]</scope>
    <source>
        <strain evidence="1 2">1812E</strain>
    </source>
</reference>
<evidence type="ECO:0000313" key="1">
    <source>
        <dbReference type="EMBL" id="KYJ85506.1"/>
    </source>
</evidence>
<comment type="caution">
    <text evidence="1">The sequence shown here is derived from an EMBL/GenBank/DDBJ whole genome shotgun (WGS) entry which is preliminary data.</text>
</comment>
<evidence type="ECO:0008006" key="3">
    <source>
        <dbReference type="Google" id="ProtNLM"/>
    </source>
</evidence>
<accession>A0A151CDA3</accession>
<dbReference type="RefSeq" id="WP_067332643.1">
    <property type="nucleotide sequence ID" value="NZ_LNKT01000072.1"/>
</dbReference>
<sequence>MSKILFLHGFASCGKGEKYTALKAYFGEEKVLAPDLPYAPIEVIPFLEKILAKEPVDLIVGSSLGAFYATHLAEKYGMKAVLLNPSTEPYETLKMYVGWQQRYCDDERFEFKPVYIEQLKDLKGRIEHGRYLVLLQSEDEILDYTKAHLLYERHRVVIEYGGNHRFENIADYLCMIKNFKEKK</sequence>